<dbReference type="OrthoDB" id="836646at2"/>
<dbReference type="AlphaFoldDB" id="A0A495IZC6"/>
<sequence length="325" mass="36317">MKNKNQLFATSVLLMGLSSLFTGCTISKKAENLRLIMKDDYCISNINAEFTEIRPSFINPDSLFKNDSLLSNNLTRKEILVANATGMVPLIKKLFVNQNDSSARTRVRRLELRHQLQDQIWRVKTVFDELSSELNCETERTKRAAGYLDGYEKKRTNNLTIGAIFAGSATTVAPVFVKSSTPQNTIVIGGAIVSAYLGAKLLQSGHNKIAFTYERNLLSDVWTEPRVSSQYPEFIWQLMNGNELNIGNNNLSVQQNIKKRWLGIELNGASSQTLDLLFKKGGSYSEDDLQTRAVLLSQLEASVSLLNSNVQSCLLSIQRKLNAIN</sequence>
<name>A0A495IZC6_9SPHI</name>
<protein>
    <recommendedName>
        <fullName evidence="3">Lipoprotein</fullName>
    </recommendedName>
</protein>
<keyword evidence="2" id="KW-1185">Reference proteome</keyword>
<proteinExistence type="predicted"/>
<accession>A0A495IZC6</accession>
<reference evidence="1 2" key="1">
    <citation type="submission" date="2018-10" db="EMBL/GenBank/DDBJ databases">
        <title>Genomic Encyclopedia of Archaeal and Bacterial Type Strains, Phase II (KMG-II): from individual species to whole genera.</title>
        <authorList>
            <person name="Goeker M."/>
        </authorList>
    </citation>
    <scope>NUCLEOTIDE SEQUENCE [LARGE SCALE GENOMIC DNA]</scope>
    <source>
        <strain evidence="1 2">DSM 18602</strain>
    </source>
</reference>
<gene>
    <name evidence="1" type="ORF">BDD43_2024</name>
</gene>
<organism evidence="1 2">
    <name type="scientific">Mucilaginibacter gracilis</name>
    <dbReference type="NCBI Taxonomy" id="423350"/>
    <lineage>
        <taxon>Bacteria</taxon>
        <taxon>Pseudomonadati</taxon>
        <taxon>Bacteroidota</taxon>
        <taxon>Sphingobacteriia</taxon>
        <taxon>Sphingobacteriales</taxon>
        <taxon>Sphingobacteriaceae</taxon>
        <taxon>Mucilaginibacter</taxon>
    </lineage>
</organism>
<evidence type="ECO:0000313" key="2">
    <source>
        <dbReference type="Proteomes" id="UP000268007"/>
    </source>
</evidence>
<dbReference type="PROSITE" id="PS51257">
    <property type="entry name" value="PROKAR_LIPOPROTEIN"/>
    <property type="match status" value="1"/>
</dbReference>
<dbReference type="Proteomes" id="UP000268007">
    <property type="component" value="Unassembled WGS sequence"/>
</dbReference>
<dbReference type="RefSeq" id="WP_121197526.1">
    <property type="nucleotide sequence ID" value="NZ_RBKU01000001.1"/>
</dbReference>
<evidence type="ECO:0008006" key="3">
    <source>
        <dbReference type="Google" id="ProtNLM"/>
    </source>
</evidence>
<dbReference type="EMBL" id="RBKU01000001">
    <property type="protein sequence ID" value="RKR81863.1"/>
    <property type="molecule type" value="Genomic_DNA"/>
</dbReference>
<comment type="caution">
    <text evidence="1">The sequence shown here is derived from an EMBL/GenBank/DDBJ whole genome shotgun (WGS) entry which is preliminary data.</text>
</comment>
<evidence type="ECO:0000313" key="1">
    <source>
        <dbReference type="EMBL" id="RKR81863.1"/>
    </source>
</evidence>